<evidence type="ECO:0000256" key="1">
    <source>
        <dbReference type="SAM" id="Phobius"/>
    </source>
</evidence>
<dbReference type="PANTHER" id="PTHR35519">
    <property type="entry name" value="MEMBRANE PROTEINS"/>
    <property type="match status" value="1"/>
</dbReference>
<dbReference type="AlphaFoldDB" id="A0A7S9QC51"/>
<evidence type="ECO:0000313" key="2">
    <source>
        <dbReference type="EMBL" id="QPH52716.1"/>
    </source>
</evidence>
<dbReference type="EMBL" id="CP064942">
    <property type="protein sequence ID" value="QPH52716.1"/>
    <property type="molecule type" value="Genomic_DNA"/>
</dbReference>
<proteinExistence type="predicted"/>
<dbReference type="RefSeq" id="WP_196101927.1">
    <property type="nucleotide sequence ID" value="NZ_CP064942.1"/>
</dbReference>
<name>A0A7S9QC51_9RHOB</name>
<keyword evidence="1" id="KW-0472">Membrane</keyword>
<keyword evidence="1" id="KW-0812">Transmembrane</keyword>
<dbReference type="Pfam" id="PF13430">
    <property type="entry name" value="DUF4112"/>
    <property type="match status" value="1"/>
</dbReference>
<dbReference type="PANTHER" id="PTHR35519:SF2">
    <property type="entry name" value="PH DOMAIN PROTEIN"/>
    <property type="match status" value="1"/>
</dbReference>
<organism evidence="2 3">
    <name type="scientific">Pontivivens ytuae</name>
    <dbReference type="NCBI Taxonomy" id="2789856"/>
    <lineage>
        <taxon>Bacteria</taxon>
        <taxon>Pseudomonadati</taxon>
        <taxon>Pseudomonadota</taxon>
        <taxon>Alphaproteobacteria</taxon>
        <taxon>Rhodobacterales</taxon>
        <taxon>Paracoccaceae</taxon>
        <taxon>Pontivivens</taxon>
    </lineage>
</organism>
<gene>
    <name evidence="2" type="ORF">I0K15_12940</name>
</gene>
<evidence type="ECO:0000313" key="3">
    <source>
        <dbReference type="Proteomes" id="UP000594800"/>
    </source>
</evidence>
<keyword evidence="1" id="KW-1133">Transmembrane helix</keyword>
<dbReference type="InterPro" id="IPR025187">
    <property type="entry name" value="DUF4112"/>
</dbReference>
<feature type="transmembrane region" description="Helical" evidence="1">
    <location>
        <begin position="38"/>
        <end position="60"/>
    </location>
</feature>
<accession>A0A7S9QC51</accession>
<protein>
    <submittedName>
        <fullName evidence="2">DUF4112 domain-containing protein</fullName>
    </submittedName>
</protein>
<keyword evidence="3" id="KW-1185">Reference proteome</keyword>
<dbReference type="KEGG" id="poz:I0K15_12940"/>
<reference evidence="2 3" key="1">
    <citation type="submission" date="2020-11" db="EMBL/GenBank/DDBJ databases">
        <title>Description of Pontivivens ytuae sp. nov. isolated from deep sea sediment of Mariana Trench.</title>
        <authorList>
            <person name="Wang Z."/>
            <person name="Sun Q.-L."/>
            <person name="Xu X.-D."/>
            <person name="Tang Y.-Z."/>
            <person name="Zhang J."/>
        </authorList>
    </citation>
    <scope>NUCLEOTIDE SEQUENCE [LARGE SCALE GENOMIC DNA]</scope>
    <source>
        <strain evidence="2 3">MT2928</strain>
    </source>
</reference>
<dbReference type="Proteomes" id="UP000594800">
    <property type="component" value="Chromosome"/>
</dbReference>
<sequence length="124" mass="13552">MTEVADSARRLKRVEALADLLDTRFRIPGTRIPIGADGILSIVPVVGDTVAGAMSAWLIWEAYRMGARKRTLARMLGNAGVDYVVGSIPVIGTIFDIAFKANSRNLALLKRELAQMEPEGTRRI</sequence>